<dbReference type="eggNOG" id="ENOG5033KEX">
    <property type="taxonomic scope" value="Bacteria"/>
</dbReference>
<reference evidence="1 2" key="1">
    <citation type="submission" date="2013-06" db="EMBL/GenBank/DDBJ databases">
        <authorList>
            <person name="Weinstock G."/>
            <person name="Sodergren E."/>
            <person name="Clifton S."/>
            <person name="Fulton L."/>
            <person name="Fulton B."/>
            <person name="Courtney L."/>
            <person name="Fronick C."/>
            <person name="Harrison M."/>
            <person name="Strong C."/>
            <person name="Farmer C."/>
            <person name="Delahaunty K."/>
            <person name="Markovic C."/>
            <person name="Hall O."/>
            <person name="Minx P."/>
            <person name="Tomlinson C."/>
            <person name="Mitreva M."/>
            <person name="Nelson J."/>
            <person name="Hou S."/>
            <person name="Wollam A."/>
            <person name="Pepin K.H."/>
            <person name="Johnson M."/>
            <person name="Bhonagiri V."/>
            <person name="Nash W.E."/>
            <person name="Warren W."/>
            <person name="Chinwalla A."/>
            <person name="Mardis E.R."/>
            <person name="Wilson R.K."/>
        </authorList>
    </citation>
    <scope>NUCLEOTIDE SEQUENCE [LARGE SCALE GENOMIC DNA]</scope>
    <source>
        <strain evidence="1 2">ATCC 51271</strain>
    </source>
</reference>
<evidence type="ECO:0000313" key="2">
    <source>
        <dbReference type="Proteomes" id="UP000018227"/>
    </source>
</evidence>
<keyword evidence="2" id="KW-1185">Reference proteome</keyword>
<name>V2XLH9_9FIRM</name>
<organism evidence="1 2">
    <name type="scientific">Catonella morbi ATCC 51271</name>
    <dbReference type="NCBI Taxonomy" id="592026"/>
    <lineage>
        <taxon>Bacteria</taxon>
        <taxon>Bacillati</taxon>
        <taxon>Bacillota</taxon>
        <taxon>Clostridia</taxon>
        <taxon>Lachnospirales</taxon>
        <taxon>Lachnospiraceae</taxon>
        <taxon>Catonella</taxon>
    </lineage>
</organism>
<comment type="caution">
    <text evidence="1">The sequence shown here is derived from an EMBL/GenBank/DDBJ whole genome shotgun (WGS) entry which is preliminary data.</text>
</comment>
<gene>
    <name evidence="1" type="ORF">GCWU0000282_001912</name>
</gene>
<protein>
    <recommendedName>
        <fullName evidence="3">Bacterial Ig domain-containing protein</fullName>
    </recommendedName>
</protein>
<dbReference type="AlphaFoldDB" id="V2XLH9"/>
<dbReference type="EMBL" id="ACIL03000013">
    <property type="protein sequence ID" value="ESL03039.1"/>
    <property type="molecule type" value="Genomic_DNA"/>
</dbReference>
<accession>V2XLH9</accession>
<dbReference type="Proteomes" id="UP000018227">
    <property type="component" value="Unassembled WGS sequence"/>
</dbReference>
<sequence length="386" mass="42508">MHNYKRIGAEIMRNKKKICILLTAAVMLGSFTLPQVPAVVKADEVTVGSDSISPLGTVENPAEGNLAVSDKFPGKDNLEVLFSQKTQLKSALTSSDKAKLDNYFKFTLAEDAWVYLGTGLSLNNHEGVTVKVKLYSDAAFSKEVGYFEYGYWTSKANNEFTDVLKAGTYYGHLQVNHANYGDFDGNINLKGVALPLKNLIKTDYKVSKNKSKATVTVSTGLGELFNFAQFRSGKVGNDADKNATYWGRRNSYGWLNSGDRKAIEIKLNDNNTMKFDVKKNGYYTVRVTDKYMVDTIYAEKKATSFSKFFKVKGIDDKAPVVKGVKNGGSYRNGVKIVFSDKDTGIKSAKLNGRSVKSGVTVSTRGSYKLVVKDKAGNSSIISFKVR</sequence>
<dbReference type="HOGENOM" id="CLU_715141_0_0_9"/>
<dbReference type="STRING" id="592026.GCWU0000282_001912"/>
<proteinExistence type="predicted"/>
<evidence type="ECO:0000313" key="1">
    <source>
        <dbReference type="EMBL" id="ESL03039.1"/>
    </source>
</evidence>
<evidence type="ECO:0008006" key="3">
    <source>
        <dbReference type="Google" id="ProtNLM"/>
    </source>
</evidence>